<dbReference type="Proteomes" id="UP000887577">
    <property type="component" value="Unplaced"/>
</dbReference>
<feature type="coiled-coil region" evidence="1">
    <location>
        <begin position="74"/>
        <end position="132"/>
    </location>
</feature>
<reference evidence="3" key="1">
    <citation type="submission" date="2022-11" db="UniProtKB">
        <authorList>
            <consortium name="WormBaseParasite"/>
        </authorList>
    </citation>
    <scope>IDENTIFICATION</scope>
</reference>
<organism evidence="2 3">
    <name type="scientific">Panagrolaimus superbus</name>
    <dbReference type="NCBI Taxonomy" id="310955"/>
    <lineage>
        <taxon>Eukaryota</taxon>
        <taxon>Metazoa</taxon>
        <taxon>Ecdysozoa</taxon>
        <taxon>Nematoda</taxon>
        <taxon>Chromadorea</taxon>
        <taxon>Rhabditida</taxon>
        <taxon>Tylenchina</taxon>
        <taxon>Panagrolaimomorpha</taxon>
        <taxon>Panagrolaimoidea</taxon>
        <taxon>Panagrolaimidae</taxon>
        <taxon>Panagrolaimus</taxon>
    </lineage>
</organism>
<dbReference type="WBParaSite" id="PSU_v2.g19092.t1">
    <property type="protein sequence ID" value="PSU_v2.g19092.t1"/>
    <property type="gene ID" value="PSU_v2.g19092"/>
</dbReference>
<proteinExistence type="predicted"/>
<dbReference type="AlphaFoldDB" id="A0A914YIF3"/>
<evidence type="ECO:0000313" key="3">
    <source>
        <dbReference type="WBParaSite" id="PSU_v2.g19092.t1"/>
    </source>
</evidence>
<protein>
    <submittedName>
        <fullName evidence="3">Uncharacterized protein</fullName>
    </submittedName>
</protein>
<keyword evidence="2" id="KW-1185">Reference proteome</keyword>
<evidence type="ECO:0000313" key="2">
    <source>
        <dbReference type="Proteomes" id="UP000887577"/>
    </source>
</evidence>
<accession>A0A914YIF3</accession>
<name>A0A914YIF3_9BILA</name>
<keyword evidence="1" id="KW-0175">Coiled coil</keyword>
<sequence>MISAEIAKLEKKCSHLTATTNAQHFITKKKLEKRVEFLMNYVSRLHSPSAKTAQLPKNDYFDAATPKTAISPIMDRMEERIDQIRIQLKAKQIKMEDLELIKEKLEIEQKMLKRYEKEVNEMGREIKEFEERILKNSKVKDQLIKMIAECEAEHLHIKNDFKLCHPKVCAFFFLWWVYFEHAKMPSSKF</sequence>
<evidence type="ECO:0000256" key="1">
    <source>
        <dbReference type="SAM" id="Coils"/>
    </source>
</evidence>